<dbReference type="VEuPathDB" id="TriTrypDB:TRSC58_06620"/>
<dbReference type="EMBL" id="AUPL01006620">
    <property type="protein sequence ID" value="ESL05719.1"/>
    <property type="molecule type" value="Genomic_DNA"/>
</dbReference>
<reference evidence="4 5" key="1">
    <citation type="submission" date="2013-07" db="EMBL/GenBank/DDBJ databases">
        <authorList>
            <person name="Stoco P.H."/>
            <person name="Wagner G."/>
            <person name="Gerber A."/>
            <person name="Zaha A."/>
            <person name="Thompson C."/>
            <person name="Bartholomeu D.C."/>
            <person name="Luckemeyer D.D."/>
            <person name="Bahia D."/>
            <person name="Loreto E."/>
            <person name="Prestes E.B."/>
            <person name="Lima F.M."/>
            <person name="Rodrigues-Luiz G."/>
            <person name="Vallejo G.A."/>
            <person name="Filho J.F."/>
            <person name="Monteiro K.M."/>
            <person name="Tyler K.M."/>
            <person name="de Almeida L.G."/>
            <person name="Ortiz M.F."/>
            <person name="Siervo M.A."/>
            <person name="de Moraes M.H."/>
            <person name="Cunha O.L."/>
            <person name="Mendonca-Neto R."/>
            <person name="Silva R."/>
            <person name="Teixeira S.M."/>
            <person name="Murta S.M."/>
            <person name="Sincero T.C."/>
            <person name="Mendes T.A."/>
            <person name="Urmenyi T.P."/>
            <person name="Silva V.G."/>
            <person name="da Rocha W.D."/>
            <person name="Andersson B."/>
            <person name="Romanha A.J."/>
            <person name="Steindel M."/>
            <person name="de Vasconcelos A.T."/>
            <person name="Grisard E.C."/>
        </authorList>
    </citation>
    <scope>NUCLEOTIDE SEQUENCE [LARGE SCALE GENOMIC DNA]</scope>
    <source>
        <strain evidence="4 5">SC58</strain>
    </source>
</reference>
<evidence type="ECO:0000256" key="1">
    <source>
        <dbReference type="PROSITE-ProRule" id="PRU00176"/>
    </source>
</evidence>
<evidence type="ECO:0000256" key="2">
    <source>
        <dbReference type="SAM" id="MobiDB-lite"/>
    </source>
</evidence>
<sequence length="976" mass="106474">MPGWGPVAGIAPCAAVNATKCSTPPSFQRSWMEATQSYYSYFNHYNYWYQYSLREADGEGDRFCVPSPTVAALCEAQCPRVFFTDSDVPAAGTDACTQTFPSNGVALTHEAKKHHPSILSFPDSHLLLGENMGEDKRIEACHRGTSTLPSCLLCGKNDHLYTVCRFFDKTVCFISNADLTVYAMQHDHWIERATLHDVCAFIRLAMGLVSEVLLQVGSQQLTLKDYPSETRCCDLLILPGAVVRVSGRRPSSRPNTAPSQVANGLAMNQRQPAPLGEASDEEAAVPGDEALDASTIGRMSELSVSLPLLGHHEGVRDNASAKNVTKSTICISEHEHTPVSNGSGTALPSSVSPRTDKGDLEAAHVGVVTQVALTTTPTVPDPVVTKMLPFHPSARDFSGVSEENLDLEAVVRRGNDDDEQPVTDTSAELTATEQAAEIRAEQATPHVFSDPPEAVSEAFDEDALRLRRTFHVRFLPIHMSFGEIRKLLWSCGEVAKVRLVKPRATANPGRMFFVCFVEYVTDEGATKVKELHGHHVAGSFRLTVECSRKPILGGYITDRDARTGKPCTFGLSEGERLAVERSYVDVRGDGATKLFRRRGGQRRRSGDCSKTPDTTTATAKEKCYDTAVRSRNDKIGPYALEIVAKDAHLRRLRLGGSRNQGGADTGGGSDETSAALNSYAAVRTRAAATELPPAVARDVGVSCEQVLRERLCAASFCFVQCTTPRNFFEVLSVLEEGKWCSLTVMFRLFLARSEVGLFFHHVLPRAFENAAMAATRAVHLSNTLMQLLTDVVANGGRVAPMWSPFFTLISPSQQSLQVSRDDDQQNDELLESKQDVRLYPCFGKVLHFVELLLHIVLLFDDFQRNCQRKHDGGGTNDGVLPPAPSAGVSNEGDDIAQKLLACARRLLMQLHTELATEGGGYLSPEAHMWYDKVSGVLHLLPPESGWSSGSLLDALLPGATQLTVAVLASRIELNIF</sequence>
<evidence type="ECO:0000313" key="5">
    <source>
        <dbReference type="Proteomes" id="UP000031737"/>
    </source>
</evidence>
<dbReference type="GO" id="GO:0003723">
    <property type="term" value="F:RNA binding"/>
    <property type="evidence" value="ECO:0007669"/>
    <property type="project" value="UniProtKB-UniRule"/>
</dbReference>
<dbReference type="InterPro" id="IPR012677">
    <property type="entry name" value="Nucleotide-bd_a/b_plait_sf"/>
</dbReference>
<protein>
    <recommendedName>
        <fullName evidence="3">RRM domain-containing protein</fullName>
    </recommendedName>
</protein>
<accession>A0A061IT59</accession>
<organism evidence="4 5">
    <name type="scientific">Trypanosoma rangeli SC58</name>
    <dbReference type="NCBI Taxonomy" id="429131"/>
    <lineage>
        <taxon>Eukaryota</taxon>
        <taxon>Discoba</taxon>
        <taxon>Euglenozoa</taxon>
        <taxon>Kinetoplastea</taxon>
        <taxon>Metakinetoplastina</taxon>
        <taxon>Trypanosomatida</taxon>
        <taxon>Trypanosomatidae</taxon>
        <taxon>Trypanosoma</taxon>
        <taxon>Herpetosoma</taxon>
    </lineage>
</organism>
<dbReference type="CDD" id="cd00590">
    <property type="entry name" value="RRM_SF"/>
    <property type="match status" value="1"/>
</dbReference>
<gene>
    <name evidence="4" type="ORF">TRSC58_06620</name>
</gene>
<feature type="compositionally biased region" description="Polar residues" evidence="2">
    <location>
        <begin position="338"/>
        <end position="353"/>
    </location>
</feature>
<evidence type="ECO:0000313" key="4">
    <source>
        <dbReference type="EMBL" id="ESL05719.1"/>
    </source>
</evidence>
<dbReference type="AlphaFoldDB" id="A0A061IT59"/>
<dbReference type="SUPFAM" id="SSF54928">
    <property type="entry name" value="RNA-binding domain, RBD"/>
    <property type="match status" value="1"/>
</dbReference>
<dbReference type="Proteomes" id="UP000031737">
    <property type="component" value="Unassembled WGS sequence"/>
</dbReference>
<evidence type="ECO:0000259" key="3">
    <source>
        <dbReference type="PROSITE" id="PS50102"/>
    </source>
</evidence>
<name>A0A061IT59_TRYRA</name>
<keyword evidence="1" id="KW-0694">RNA-binding</keyword>
<feature type="region of interest" description="Disordered" evidence="2">
    <location>
        <begin position="335"/>
        <end position="356"/>
    </location>
</feature>
<dbReference type="InterPro" id="IPR000504">
    <property type="entry name" value="RRM_dom"/>
</dbReference>
<comment type="caution">
    <text evidence="4">The sequence shown here is derived from an EMBL/GenBank/DDBJ whole genome shotgun (WGS) entry which is preliminary data.</text>
</comment>
<dbReference type="OrthoDB" id="252181at2759"/>
<dbReference type="Gene3D" id="3.30.70.330">
    <property type="match status" value="1"/>
</dbReference>
<feature type="domain" description="RRM" evidence="3">
    <location>
        <begin position="468"/>
        <end position="549"/>
    </location>
</feature>
<keyword evidence="5" id="KW-1185">Reference proteome</keyword>
<dbReference type="SMART" id="SM00360">
    <property type="entry name" value="RRM"/>
    <property type="match status" value="1"/>
</dbReference>
<dbReference type="InterPro" id="IPR035979">
    <property type="entry name" value="RBD_domain_sf"/>
</dbReference>
<proteinExistence type="predicted"/>
<dbReference type="PROSITE" id="PS50102">
    <property type="entry name" value="RRM"/>
    <property type="match status" value="1"/>
</dbReference>